<keyword evidence="1" id="KW-0732">Signal</keyword>
<feature type="chain" id="PRO_5037967644" description="Right handed beta helix domain-containing protein" evidence="1">
    <location>
        <begin position="24"/>
        <end position="497"/>
    </location>
</feature>
<evidence type="ECO:0000313" key="3">
    <source>
        <dbReference type="Proteomes" id="UP000614811"/>
    </source>
</evidence>
<dbReference type="SUPFAM" id="SSF51126">
    <property type="entry name" value="Pectin lyase-like"/>
    <property type="match status" value="1"/>
</dbReference>
<sequence>MAAYFKQFLSSLFLLSLSFQSLAATIVVNTDITGDGCTIVDAINSANADTAMSGCLGTSTGSFGDDTIVIPEILAIQNLFMVNNTAGTLGANGLPQITSNITIEGNNALIRRSSSPSVPDFRLFYVGAGGNLVLKNVRLVNGKQSNGSAVFVYGGHARIEDSEVRQNNATDPNGCTIANNGVGTFDASVELVNTRVTNNTGCGVVSSSSGAITGSVQLVVQDSVVSGNSRTGISVATGTARIDRSEVSHNVGSGVRSGNDVTLLMRDSTISNNKSASSTSTGGGVAIVIGTGSPVTTLINNTISENEAGTGGGIRHSLGTLNLVNNIVSGNTSLVSSANGKEILRQAGFSGGTPIAGNQRNNLIGTSAITTAQAVSGFVPHASDLLATSNGTVPTPLRKIVRGLKNNGGSGRSHAPAGGSPAIDAAVSTYILGAIFLFGEGCAFTTFFPSFATVTRSDQRGVQRPQGAACDIGAVEYEETTLFVIPLASGGTVIVDL</sequence>
<dbReference type="NCBIfam" id="NF041518">
    <property type="entry name" value="choice_anch_Q"/>
    <property type="match status" value="1"/>
</dbReference>
<evidence type="ECO:0000313" key="2">
    <source>
        <dbReference type="EMBL" id="GHA17151.1"/>
    </source>
</evidence>
<evidence type="ECO:0000256" key="1">
    <source>
        <dbReference type="SAM" id="SignalP"/>
    </source>
</evidence>
<reference evidence="2" key="1">
    <citation type="journal article" date="2014" name="Int. J. Syst. Evol. Microbiol.">
        <title>Complete genome sequence of Corynebacterium casei LMG S-19264T (=DSM 44701T), isolated from a smear-ripened cheese.</title>
        <authorList>
            <consortium name="US DOE Joint Genome Institute (JGI-PGF)"/>
            <person name="Walter F."/>
            <person name="Albersmeier A."/>
            <person name="Kalinowski J."/>
            <person name="Ruckert C."/>
        </authorList>
    </citation>
    <scope>NUCLEOTIDE SEQUENCE</scope>
    <source>
        <strain evidence="2">KCTC 12711</strain>
    </source>
</reference>
<dbReference type="AlphaFoldDB" id="A0A918S000"/>
<feature type="signal peptide" evidence="1">
    <location>
        <begin position="1"/>
        <end position="23"/>
    </location>
</feature>
<dbReference type="InterPro" id="IPR012334">
    <property type="entry name" value="Pectin_lyas_fold"/>
</dbReference>
<name>A0A918S000_9GAMM</name>
<keyword evidence="3" id="KW-1185">Reference proteome</keyword>
<protein>
    <recommendedName>
        <fullName evidence="4">Right handed beta helix domain-containing protein</fullName>
    </recommendedName>
</protein>
<comment type="caution">
    <text evidence="2">The sequence shown here is derived from an EMBL/GenBank/DDBJ whole genome shotgun (WGS) entry which is preliminary data.</text>
</comment>
<evidence type="ECO:0008006" key="4">
    <source>
        <dbReference type="Google" id="ProtNLM"/>
    </source>
</evidence>
<dbReference type="InterPro" id="IPR059226">
    <property type="entry name" value="Choice_anch_Q_dom"/>
</dbReference>
<dbReference type="Proteomes" id="UP000614811">
    <property type="component" value="Unassembled WGS sequence"/>
</dbReference>
<gene>
    <name evidence="2" type="ORF">GCM10008090_28540</name>
</gene>
<dbReference type="EMBL" id="BMXA01000006">
    <property type="protein sequence ID" value="GHA17151.1"/>
    <property type="molecule type" value="Genomic_DNA"/>
</dbReference>
<accession>A0A918S000</accession>
<dbReference type="RefSeq" id="WP_189402382.1">
    <property type="nucleotide sequence ID" value="NZ_BMXA01000006.1"/>
</dbReference>
<dbReference type="Gene3D" id="2.160.20.10">
    <property type="entry name" value="Single-stranded right-handed beta-helix, Pectin lyase-like"/>
    <property type="match status" value="1"/>
</dbReference>
<proteinExistence type="predicted"/>
<dbReference type="InterPro" id="IPR011050">
    <property type="entry name" value="Pectin_lyase_fold/virulence"/>
</dbReference>
<organism evidence="2 3">
    <name type="scientific">Arenicella chitinivorans</name>
    <dbReference type="NCBI Taxonomy" id="1329800"/>
    <lineage>
        <taxon>Bacteria</taxon>
        <taxon>Pseudomonadati</taxon>
        <taxon>Pseudomonadota</taxon>
        <taxon>Gammaproteobacteria</taxon>
        <taxon>Arenicellales</taxon>
        <taxon>Arenicellaceae</taxon>
        <taxon>Arenicella</taxon>
    </lineage>
</organism>
<reference evidence="2" key="2">
    <citation type="submission" date="2020-09" db="EMBL/GenBank/DDBJ databases">
        <authorList>
            <person name="Sun Q."/>
            <person name="Kim S."/>
        </authorList>
    </citation>
    <scope>NUCLEOTIDE SEQUENCE</scope>
    <source>
        <strain evidence="2">KCTC 12711</strain>
    </source>
</reference>